<organism evidence="1 2">
    <name type="scientific">Anisodus tanguticus</name>
    <dbReference type="NCBI Taxonomy" id="243964"/>
    <lineage>
        <taxon>Eukaryota</taxon>
        <taxon>Viridiplantae</taxon>
        <taxon>Streptophyta</taxon>
        <taxon>Embryophyta</taxon>
        <taxon>Tracheophyta</taxon>
        <taxon>Spermatophyta</taxon>
        <taxon>Magnoliopsida</taxon>
        <taxon>eudicotyledons</taxon>
        <taxon>Gunneridae</taxon>
        <taxon>Pentapetalae</taxon>
        <taxon>asterids</taxon>
        <taxon>lamiids</taxon>
        <taxon>Solanales</taxon>
        <taxon>Solanaceae</taxon>
        <taxon>Solanoideae</taxon>
        <taxon>Hyoscyameae</taxon>
        <taxon>Anisodus</taxon>
    </lineage>
</organism>
<evidence type="ECO:0000313" key="1">
    <source>
        <dbReference type="EMBL" id="KAK4344694.1"/>
    </source>
</evidence>
<dbReference type="EMBL" id="JAVYJV010000019">
    <property type="protein sequence ID" value="KAK4344694.1"/>
    <property type="molecule type" value="Genomic_DNA"/>
</dbReference>
<gene>
    <name evidence="1" type="ORF">RND71_034870</name>
</gene>
<reference evidence="1" key="1">
    <citation type="submission" date="2023-12" db="EMBL/GenBank/DDBJ databases">
        <title>Genome assembly of Anisodus tanguticus.</title>
        <authorList>
            <person name="Wang Y.-J."/>
        </authorList>
    </citation>
    <scope>NUCLEOTIDE SEQUENCE</scope>
    <source>
        <strain evidence="1">KB-2021</strain>
        <tissue evidence="1">Leaf</tissue>
    </source>
</reference>
<protein>
    <submittedName>
        <fullName evidence="1">Uncharacterized protein</fullName>
    </submittedName>
</protein>
<name>A0AAE1V110_9SOLA</name>
<accession>A0AAE1V110</accession>
<comment type="caution">
    <text evidence="1">The sequence shown here is derived from an EMBL/GenBank/DDBJ whole genome shotgun (WGS) entry which is preliminary data.</text>
</comment>
<keyword evidence="2" id="KW-1185">Reference proteome</keyword>
<proteinExistence type="predicted"/>
<sequence length="50" mass="5884">MNNGHKRHNFEGLTKYVKDQDAQTIKLTDKLENMERESGQALKLHETQEK</sequence>
<evidence type="ECO:0000313" key="2">
    <source>
        <dbReference type="Proteomes" id="UP001291623"/>
    </source>
</evidence>
<dbReference type="Proteomes" id="UP001291623">
    <property type="component" value="Unassembled WGS sequence"/>
</dbReference>
<dbReference type="AlphaFoldDB" id="A0AAE1V110"/>